<proteinExistence type="predicted"/>
<dbReference type="Proteomes" id="UP000682802">
    <property type="component" value="Chromosome 1"/>
</dbReference>
<organism evidence="1 2">
    <name type="scientific">Flammeovirga kamogawensis</name>
    <dbReference type="NCBI Taxonomy" id="373891"/>
    <lineage>
        <taxon>Bacteria</taxon>
        <taxon>Pseudomonadati</taxon>
        <taxon>Bacteroidota</taxon>
        <taxon>Cytophagia</taxon>
        <taxon>Cytophagales</taxon>
        <taxon>Flammeovirgaceae</taxon>
        <taxon>Flammeovirga</taxon>
    </lineage>
</organism>
<evidence type="ECO:0000313" key="2">
    <source>
        <dbReference type="Proteomes" id="UP000682802"/>
    </source>
</evidence>
<evidence type="ECO:0000313" key="1">
    <source>
        <dbReference type="EMBL" id="QWG07805.1"/>
    </source>
</evidence>
<dbReference type="EMBL" id="CP076128">
    <property type="protein sequence ID" value="QWG07805.1"/>
    <property type="molecule type" value="Genomic_DNA"/>
</dbReference>
<reference evidence="1 2" key="1">
    <citation type="submission" date="2021-05" db="EMBL/GenBank/DDBJ databases">
        <title>Comparative genomic studies on the polysaccharide-degrading batcterial strains of the Flammeovirga genus.</title>
        <authorList>
            <person name="Zewei F."/>
            <person name="Zheng Z."/>
            <person name="Yu L."/>
            <person name="Ruyue G."/>
            <person name="Yanhong M."/>
            <person name="Yuanyuan C."/>
            <person name="Jingyan G."/>
            <person name="Wenjun H."/>
        </authorList>
    </citation>
    <scope>NUCLEOTIDE SEQUENCE [LARGE SCALE GENOMIC DNA]</scope>
    <source>
        <strain evidence="1 2">YS10</strain>
    </source>
</reference>
<dbReference type="NCBIfam" id="TIGR04183">
    <property type="entry name" value="Por_Secre_tail"/>
    <property type="match status" value="1"/>
</dbReference>
<dbReference type="InterPro" id="IPR026444">
    <property type="entry name" value="Secre_tail"/>
</dbReference>
<gene>
    <name evidence="1" type="ORF">KM029_02370</name>
</gene>
<name>A0ABX8GY02_9BACT</name>
<sequence>MNYNFSLLCTIILIFTNCIFIEGATFRLNSGVILTADNWTHADTWLNESNQNVNAYPGDYDIIQFGADLEVNSIIIDFDFSEISTSLYFQPISEGDYSGDITSVLTIKNNANVVISNLIDNGALFTLTVEENSSLTITEELFMDRAFVKFDIYGSFSVLNKVNFTKEQYLNIYSDAVVKFEGDFNTTGVMLVVQEDAILEVEGQYSIGGESNYASWDIDGFLIIHNGIDLICHVNLVYDINVATGGVYIDYDEGTTDICNANSDNPGWAGIDGANCKSALFCSAVNNEDYEKVTIPDLPVNLISFILIEEKESVRLEWVTASEQNSERFDIEVSSNKKDWTVIGSVSAQGNSNATVEYEFVDINKPSYYYRLAQYDLDGKVEYFGVLTYNKKTAFKSNVYPTFVGRGEYLYINFEGVASSAKSSISIVNMKGEIVEENQFLDLSLSNSLQSYHIKNDLSTGLYFITVKCGKDVKTMRFIIK</sequence>
<keyword evidence="2" id="KW-1185">Reference proteome</keyword>
<dbReference type="RefSeq" id="WP_144075186.1">
    <property type="nucleotide sequence ID" value="NZ_CP076128.1"/>
</dbReference>
<protein>
    <submittedName>
        <fullName evidence="1">T9SS type A sorting domain-containing protein</fullName>
    </submittedName>
</protein>
<accession>A0ABX8GY02</accession>